<keyword evidence="7" id="KW-0067">ATP-binding</keyword>
<dbReference type="GO" id="GO:0005681">
    <property type="term" value="C:spliceosomal complex"/>
    <property type="evidence" value="ECO:0007669"/>
    <property type="project" value="UniProtKB-KW"/>
</dbReference>
<dbReference type="InterPro" id="IPR005494">
    <property type="entry name" value="GSPS_pre-ATP-grasp-like_dom"/>
</dbReference>
<name>A0A9X8HAX2_APHAT</name>
<protein>
    <recommendedName>
        <fullName evidence="15">Glutathionylspermidine synthase pre-ATP-grasp-like domain-containing protein</fullName>
    </recommendedName>
</protein>
<dbReference type="FunFam" id="2.130.10.10:FF:001143">
    <property type="entry name" value="Pre-mRNA-splicing factor rse-1, putative"/>
    <property type="match status" value="1"/>
</dbReference>
<evidence type="ECO:0008006" key="15">
    <source>
        <dbReference type="Google" id="ProtNLM"/>
    </source>
</evidence>
<evidence type="ECO:0000313" key="14">
    <source>
        <dbReference type="Proteomes" id="UP000275652"/>
    </source>
</evidence>
<keyword evidence="9" id="KW-0508">mRNA splicing</keyword>
<dbReference type="InterPro" id="IPR016185">
    <property type="entry name" value="PreATP-grasp_dom_sf"/>
</dbReference>
<feature type="domain" description="Glutathionylspermidine synthase pre-ATP-grasp-like" evidence="11">
    <location>
        <begin position="510"/>
        <end position="881"/>
    </location>
</feature>
<evidence type="ECO:0000313" key="13">
    <source>
        <dbReference type="EMBL" id="RLO07346.1"/>
    </source>
</evidence>
<evidence type="ECO:0000256" key="8">
    <source>
        <dbReference type="ARBA" id="ARBA00022842"/>
    </source>
</evidence>
<dbReference type="GO" id="GO:0046872">
    <property type="term" value="F:metal ion binding"/>
    <property type="evidence" value="ECO:0007669"/>
    <property type="project" value="UniProtKB-KW"/>
</dbReference>
<keyword evidence="8" id="KW-0460">Magnesium</keyword>
<dbReference type="InterPro" id="IPR015943">
    <property type="entry name" value="WD40/YVTN_repeat-like_dom_sf"/>
</dbReference>
<dbReference type="AlphaFoldDB" id="A0A9X8HAX2"/>
<evidence type="ECO:0000256" key="7">
    <source>
        <dbReference type="ARBA" id="ARBA00022840"/>
    </source>
</evidence>
<comment type="caution">
    <text evidence="13">The sequence shown here is derived from an EMBL/GenBank/DDBJ whole genome shotgun (WGS) entry which is preliminary data.</text>
</comment>
<evidence type="ECO:0000256" key="1">
    <source>
        <dbReference type="ARBA" id="ARBA00004123"/>
    </source>
</evidence>
<keyword evidence="4" id="KW-0479">Metal-binding</keyword>
<proteinExistence type="predicted"/>
<evidence type="ECO:0000259" key="12">
    <source>
        <dbReference type="Pfam" id="PF10433"/>
    </source>
</evidence>
<reference evidence="13 14" key="1">
    <citation type="journal article" date="2018" name="J. Invertebr. Pathol.">
        <title>New genotyping method for the causative agent of crayfish plague (Aphanomyces astaci) based on whole genome data.</title>
        <authorList>
            <person name="Minardi D."/>
            <person name="Studholme D.J."/>
            <person name="van der Giezen M."/>
            <person name="Pretto T."/>
            <person name="Oidtmann B."/>
        </authorList>
    </citation>
    <scope>NUCLEOTIDE SEQUENCE [LARGE SCALE GENOMIC DNA]</scope>
    <source>
        <strain evidence="13 14">KB13</strain>
    </source>
</reference>
<dbReference type="PANTHER" id="PTHR10644">
    <property type="entry name" value="DNA REPAIR/RNA PROCESSING CPSF FAMILY"/>
    <property type="match status" value="1"/>
</dbReference>
<evidence type="ECO:0000256" key="3">
    <source>
        <dbReference type="ARBA" id="ARBA00022664"/>
    </source>
</evidence>
<dbReference type="SUPFAM" id="SSF56059">
    <property type="entry name" value="Glutathione synthetase ATP-binding domain-like"/>
    <property type="match status" value="2"/>
</dbReference>
<dbReference type="Gene3D" id="2.130.10.10">
    <property type="entry name" value="YVTN repeat-like/Quinoprotein amine dehydrogenase"/>
    <property type="match status" value="1"/>
</dbReference>
<dbReference type="EMBL" id="QUTI01023587">
    <property type="protein sequence ID" value="RLO07346.1"/>
    <property type="molecule type" value="Genomic_DNA"/>
</dbReference>
<evidence type="ECO:0000256" key="4">
    <source>
        <dbReference type="ARBA" id="ARBA00022723"/>
    </source>
</evidence>
<dbReference type="InterPro" id="IPR018846">
    <property type="entry name" value="Beta-prop_RSE1/DDB1/CPSF1_1st"/>
</dbReference>
<keyword evidence="10" id="KW-0539">Nucleus</keyword>
<evidence type="ECO:0000256" key="9">
    <source>
        <dbReference type="ARBA" id="ARBA00023187"/>
    </source>
</evidence>
<dbReference type="InterPro" id="IPR050358">
    <property type="entry name" value="RSE1/DDB1/CFT1"/>
</dbReference>
<dbReference type="GO" id="GO:0005524">
    <property type="term" value="F:ATP binding"/>
    <property type="evidence" value="ECO:0007669"/>
    <property type="project" value="UniProtKB-KW"/>
</dbReference>
<sequence length="1160" mass="126767">MVTTTVTTSSTVLSSPKAKQAPSITTTVSLNHVFPNSYKDDLAVHSLQVPADVGHARYLDQSLPYVPVFEEQYGPEVSSSLQTKYYTLTESGQAGIEAATATLHALFVQATEHVLANQESLAPYFHIPAALWPRIQDSWARQYVIKNDTISGRLDFALTDHGIKVYEYNADSASCLMECGYTQDAWSNAAGLGSIGRSNSSTLFTQLTAAWKSKNVQGTLHLLCDNDPEERYHSLYMKATAEAAGIPCVLVVGVQDLHFDSRDGATILDGQNRPLRNVWKTWAWQTVISQYEARNAGAAATSGAVQVMDVMLHPSVRVFEPLWTVLPSSKAILPILTQLAPDNPYLLRSTFDPADIPLFTGGYVAKPVMGRTGANVSIYNGSGELISATAGKWVDDTIVYQEIALLPKYEDDCYVQVNTWAIDGEYGGTVLRIDESNIIGLSSGIYPMRVVPDKCLSMAISASSVLPKYLNAVKKDLAVHTLNIARHVGNARYLDASLPFVPTFEAKYGHQVSTAQQSKYYTITEAGQAGVEAATDILHQLFLRATDHVLAHKRELAPYFCIPAGLWPKIQHSWTHHKQDTISGRLDFALTDQGMKVYEYNADSASCLMECGYTQDAWSNATGLGSIGRSNSSKLFTQLTAAWKSKNVQGTLHLLCDDDDEERYHSLYMKAAAEAAGIPSVLIVGVQDLHFDSRDGATILDGQNRPLRNVWKTWAWQTVISQYEARNAGAAATSGAVQVMDVMLHPSVRVFEPLWTVLPSSKAILPILTQLAPDNPYLLRSTFDPADIPLFTGGYVAKPVMGRTGANVSIYNGSGELISATAGKWVDDTIVYQEIALLPKYEDDCYVQVNTWAIDGEYGGTVLRIDESNIVGLNSGIYPMRVVETEEAVGTMHLMNITLQEGGAITDAVYGNFCGTKSQDIVCSGGTSIRLLQTQSPSEAGGGLKQLQTIHSQQVFGVIRSLLPFRLTGGTKDFLVVGTDSGKITVLEFMVELSRWEVRHSETYGKTGCRRITPGQHLASDPKGRAIMVGAVEKQKLVYIMNRDASNRLTISSPLEAHRSHAIHFDIVGVDVGFENPIFAILEVDYSEHDDGTLGVADAVKSLVYYELDLGLNHVTRRWSEPVLRSANKLIAVPGGTDGPGGVLVCSEGWIVYKNERHPE</sequence>
<comment type="subcellular location">
    <subcellularLocation>
        <location evidence="1">Nucleus</location>
    </subcellularLocation>
</comment>
<keyword evidence="6" id="KW-0547">Nucleotide-binding</keyword>
<dbReference type="GO" id="GO:0016874">
    <property type="term" value="F:ligase activity"/>
    <property type="evidence" value="ECO:0007669"/>
    <property type="project" value="UniProtKB-KW"/>
</dbReference>
<feature type="domain" description="RSE1/DDB1/CPSF1 first beta-propeller" evidence="12">
    <location>
        <begin position="904"/>
        <end position="1157"/>
    </location>
</feature>
<dbReference type="Pfam" id="PF03738">
    <property type="entry name" value="GSP_synth"/>
    <property type="match status" value="2"/>
</dbReference>
<dbReference type="Gene3D" id="3.30.1490.330">
    <property type="match status" value="2"/>
</dbReference>
<dbReference type="SUPFAM" id="SSF52440">
    <property type="entry name" value="PreATP-grasp domain"/>
    <property type="match status" value="2"/>
</dbReference>
<feature type="domain" description="Glutathionylspermidine synthase pre-ATP-grasp-like" evidence="11">
    <location>
        <begin position="82"/>
        <end position="449"/>
    </location>
</feature>
<evidence type="ECO:0000259" key="11">
    <source>
        <dbReference type="Pfam" id="PF03738"/>
    </source>
</evidence>
<feature type="non-terminal residue" evidence="13">
    <location>
        <position position="1160"/>
    </location>
</feature>
<organism evidence="13 14">
    <name type="scientific">Aphanomyces astaci</name>
    <name type="common">Crayfish plague agent</name>
    <dbReference type="NCBI Taxonomy" id="112090"/>
    <lineage>
        <taxon>Eukaryota</taxon>
        <taxon>Sar</taxon>
        <taxon>Stramenopiles</taxon>
        <taxon>Oomycota</taxon>
        <taxon>Saprolegniomycetes</taxon>
        <taxon>Saprolegniales</taxon>
        <taxon>Verrucalvaceae</taxon>
        <taxon>Aphanomyces</taxon>
    </lineage>
</organism>
<evidence type="ECO:0000256" key="6">
    <source>
        <dbReference type="ARBA" id="ARBA00022741"/>
    </source>
</evidence>
<keyword evidence="3" id="KW-0507">mRNA processing</keyword>
<dbReference type="GO" id="GO:0008380">
    <property type="term" value="P:RNA splicing"/>
    <property type="evidence" value="ECO:0007669"/>
    <property type="project" value="UniProtKB-KW"/>
</dbReference>
<keyword evidence="2" id="KW-0436">Ligase</keyword>
<keyword evidence="5" id="KW-0747">Spliceosome</keyword>
<evidence type="ECO:0000256" key="2">
    <source>
        <dbReference type="ARBA" id="ARBA00022598"/>
    </source>
</evidence>
<evidence type="ECO:0000256" key="10">
    <source>
        <dbReference type="ARBA" id="ARBA00023242"/>
    </source>
</evidence>
<dbReference type="Proteomes" id="UP000275652">
    <property type="component" value="Unassembled WGS sequence"/>
</dbReference>
<dbReference type="GO" id="GO:0006397">
    <property type="term" value="P:mRNA processing"/>
    <property type="evidence" value="ECO:0007669"/>
    <property type="project" value="UniProtKB-KW"/>
</dbReference>
<gene>
    <name evidence="13" type="ORF">DYB28_003377</name>
</gene>
<evidence type="ECO:0000256" key="5">
    <source>
        <dbReference type="ARBA" id="ARBA00022728"/>
    </source>
</evidence>
<accession>A0A9X8HAX2</accession>
<dbReference type="Pfam" id="PF10433">
    <property type="entry name" value="Beta-prop_RSE1_1st"/>
    <property type="match status" value="1"/>
</dbReference>